<dbReference type="AlphaFoldDB" id="A0A101TW55"/>
<dbReference type="PANTHER" id="PTHR33657:SF6">
    <property type="entry name" value="SECRETED PROTEIN"/>
    <property type="match status" value="1"/>
</dbReference>
<proteinExistence type="predicted"/>
<sequence length="132" mass="15232">MVLAVVWYHGKDQWPSYVSVSAHGNYTTKRFNDVERVGKRIKVVYHKDGGLTHSFRFAKAGERAEAWGDGGWDRPTLAPYSILWSNYRSAWNALEKSKWGKANFPLQDQEDHFRKDLNEAKPSGIQFNAWSN</sequence>
<name>A0A101TW55_9ACTN</name>
<reference evidence="1 2" key="1">
    <citation type="submission" date="2015-10" db="EMBL/GenBank/DDBJ databases">
        <title>Draft genome sequence of Streptomyces caeruleatus NRRL B-24802, type strain for the species Streptomyces caeruleatus.</title>
        <authorList>
            <person name="Ruckert C."/>
            <person name="Winkler A."/>
            <person name="Kalinowski J."/>
            <person name="Kampfer P."/>
            <person name="Glaeser S."/>
        </authorList>
    </citation>
    <scope>NUCLEOTIDE SEQUENCE [LARGE SCALE GENOMIC DNA]</scope>
    <source>
        <strain evidence="1 2">NRRL B-24802</strain>
    </source>
</reference>
<dbReference type="EMBL" id="LMWY01000031">
    <property type="protein sequence ID" value="KUN99684.1"/>
    <property type="molecule type" value="Genomic_DNA"/>
</dbReference>
<evidence type="ECO:0008006" key="3">
    <source>
        <dbReference type="Google" id="ProtNLM"/>
    </source>
</evidence>
<organism evidence="1 2">
    <name type="scientific">Streptomyces caeruleatus</name>
    <dbReference type="NCBI Taxonomy" id="661399"/>
    <lineage>
        <taxon>Bacteria</taxon>
        <taxon>Bacillati</taxon>
        <taxon>Actinomycetota</taxon>
        <taxon>Actinomycetes</taxon>
        <taxon>Kitasatosporales</taxon>
        <taxon>Streptomycetaceae</taxon>
        <taxon>Streptomyces</taxon>
    </lineage>
</organism>
<keyword evidence="2" id="KW-1185">Reference proteome</keyword>
<evidence type="ECO:0000313" key="2">
    <source>
        <dbReference type="Proteomes" id="UP000053429"/>
    </source>
</evidence>
<gene>
    <name evidence="1" type="ORF">AQJ67_25265</name>
</gene>
<accession>A0A101TW55</accession>
<dbReference type="Pfam" id="PF05630">
    <property type="entry name" value="NPP1"/>
    <property type="match status" value="1"/>
</dbReference>
<dbReference type="Proteomes" id="UP000053429">
    <property type="component" value="Unassembled WGS sequence"/>
</dbReference>
<dbReference type="InterPro" id="IPR008701">
    <property type="entry name" value="NPP1"/>
</dbReference>
<dbReference type="STRING" id="661399.AQJ67_25265"/>
<comment type="caution">
    <text evidence="1">The sequence shown here is derived from an EMBL/GenBank/DDBJ whole genome shotgun (WGS) entry which is preliminary data.</text>
</comment>
<protein>
    <recommendedName>
        <fullName evidence="3">Necrosis inducing protein (NPP1)</fullName>
    </recommendedName>
</protein>
<dbReference type="PANTHER" id="PTHR33657">
    <property type="entry name" value="DOMAIN PROTEIN, PUTATIVE (AFU_ORTHOLOGUE AFUA_5G00600)-RELATED"/>
    <property type="match status" value="1"/>
</dbReference>
<evidence type="ECO:0000313" key="1">
    <source>
        <dbReference type="EMBL" id="KUN99684.1"/>
    </source>
</evidence>